<protein>
    <submittedName>
        <fullName evidence="2">Uncharacterized protein</fullName>
    </submittedName>
</protein>
<dbReference type="EMBL" id="JH651384">
    <property type="protein sequence ID" value="EIJ33324.1"/>
    <property type="molecule type" value="Genomic_DNA"/>
</dbReference>
<dbReference type="Proteomes" id="UP000005317">
    <property type="component" value="Unassembled WGS sequence"/>
</dbReference>
<feature type="region of interest" description="Disordered" evidence="1">
    <location>
        <begin position="1"/>
        <end position="23"/>
    </location>
</feature>
<gene>
    <name evidence="2" type="ORF">Thini_0687</name>
</gene>
<reference evidence="3" key="1">
    <citation type="journal article" date="2011" name="Stand. Genomic Sci.">
        <title>Genome sequence of the filamentous, gliding Thiothrix nivea neotype strain (JP2(T)).</title>
        <authorList>
            <person name="Lapidus A."/>
            <person name="Nolan M."/>
            <person name="Lucas S."/>
            <person name="Glavina Del Rio T."/>
            <person name="Tice H."/>
            <person name="Cheng J.F."/>
            <person name="Tapia R."/>
            <person name="Han C."/>
            <person name="Goodwin L."/>
            <person name="Pitluck S."/>
            <person name="Liolios K."/>
            <person name="Pagani I."/>
            <person name="Ivanova N."/>
            <person name="Huntemann M."/>
            <person name="Mavromatis K."/>
            <person name="Mikhailova N."/>
            <person name="Pati A."/>
            <person name="Chen A."/>
            <person name="Palaniappan K."/>
            <person name="Land M."/>
            <person name="Brambilla E.M."/>
            <person name="Rohde M."/>
            <person name="Abt B."/>
            <person name="Verbarg S."/>
            <person name="Goker M."/>
            <person name="Bristow J."/>
            <person name="Eisen J.A."/>
            <person name="Markowitz V."/>
            <person name="Hugenholtz P."/>
            <person name="Kyrpides N.C."/>
            <person name="Klenk H.P."/>
            <person name="Woyke T."/>
        </authorList>
    </citation>
    <scope>NUCLEOTIDE SEQUENCE [LARGE SCALE GENOMIC DNA]</scope>
    <source>
        <strain evidence="3">ATCC 35100 / DSM 5205 / JP2</strain>
    </source>
</reference>
<proteinExistence type="predicted"/>
<sequence>MASKKPPAPEDNPPEAAAAGVDEASAGREAGVCILLTALRKDGKRYPVGAEIRLTEAELERLPATTVTIKE</sequence>
<evidence type="ECO:0000313" key="3">
    <source>
        <dbReference type="Proteomes" id="UP000005317"/>
    </source>
</evidence>
<dbReference type="RefSeq" id="WP_002707278.1">
    <property type="nucleotide sequence ID" value="NZ_JH651384.1"/>
</dbReference>
<dbReference type="AlphaFoldDB" id="A0A656HBI1"/>
<feature type="compositionally biased region" description="Low complexity" evidence="1">
    <location>
        <begin position="14"/>
        <end position="23"/>
    </location>
</feature>
<accession>A0A656HBI1</accession>
<evidence type="ECO:0000313" key="2">
    <source>
        <dbReference type="EMBL" id="EIJ33324.1"/>
    </source>
</evidence>
<name>A0A656HBI1_THINJ</name>
<evidence type="ECO:0000256" key="1">
    <source>
        <dbReference type="SAM" id="MobiDB-lite"/>
    </source>
</evidence>
<organism evidence="2 3">
    <name type="scientific">Thiothrix nivea (strain ATCC 35100 / DSM 5205 / JP2)</name>
    <dbReference type="NCBI Taxonomy" id="870187"/>
    <lineage>
        <taxon>Bacteria</taxon>
        <taxon>Pseudomonadati</taxon>
        <taxon>Pseudomonadota</taxon>
        <taxon>Gammaproteobacteria</taxon>
        <taxon>Thiotrichales</taxon>
        <taxon>Thiotrichaceae</taxon>
        <taxon>Thiothrix</taxon>
    </lineage>
</organism>
<keyword evidence="3" id="KW-1185">Reference proteome</keyword>